<feature type="transmembrane region" description="Helical" evidence="1">
    <location>
        <begin position="68"/>
        <end position="89"/>
    </location>
</feature>
<evidence type="ECO:0000313" key="2">
    <source>
        <dbReference type="EMBL" id="KOF98315.1"/>
    </source>
</evidence>
<protein>
    <submittedName>
        <fullName evidence="2">Uncharacterized protein</fullName>
    </submittedName>
</protein>
<keyword evidence="1" id="KW-1133">Transmembrane helix</keyword>
<reference evidence="2" key="1">
    <citation type="submission" date="2015-07" db="EMBL/GenBank/DDBJ databases">
        <title>MeaNS - Measles Nucleotide Surveillance Program.</title>
        <authorList>
            <person name="Tran T."/>
            <person name="Druce J."/>
        </authorList>
    </citation>
    <scope>NUCLEOTIDE SEQUENCE</scope>
    <source>
        <strain evidence="2">UCB-OBI-ISO-001</strain>
        <tissue evidence="2">Gonad</tissue>
    </source>
</reference>
<organism evidence="2">
    <name type="scientific">Octopus bimaculoides</name>
    <name type="common">California two-spotted octopus</name>
    <dbReference type="NCBI Taxonomy" id="37653"/>
    <lineage>
        <taxon>Eukaryota</taxon>
        <taxon>Metazoa</taxon>
        <taxon>Spiralia</taxon>
        <taxon>Lophotrochozoa</taxon>
        <taxon>Mollusca</taxon>
        <taxon>Cephalopoda</taxon>
        <taxon>Coleoidea</taxon>
        <taxon>Octopodiformes</taxon>
        <taxon>Octopoda</taxon>
        <taxon>Incirrata</taxon>
        <taxon>Octopodidae</taxon>
        <taxon>Octopus</taxon>
    </lineage>
</organism>
<keyword evidence="1" id="KW-0472">Membrane</keyword>
<name>A0A0L8IBB7_OCTBM</name>
<evidence type="ECO:0000256" key="1">
    <source>
        <dbReference type="SAM" id="Phobius"/>
    </source>
</evidence>
<proteinExistence type="predicted"/>
<dbReference type="EMBL" id="KQ416187">
    <property type="protein sequence ID" value="KOF98315.1"/>
    <property type="molecule type" value="Genomic_DNA"/>
</dbReference>
<gene>
    <name evidence="2" type="ORF">OCBIM_22026249mg</name>
</gene>
<sequence>MRLVCWSPGIQIHSRILVFFLGKIPEITFLRSPGSGKNILANRHKKKGTHSTIIFLSRSFTKENNNHIPLQMAIYVWLYNWLAILLPYIS</sequence>
<accession>A0A0L8IBB7</accession>
<keyword evidence="1" id="KW-0812">Transmembrane</keyword>
<dbReference type="AlphaFoldDB" id="A0A0L8IBB7"/>